<feature type="non-terminal residue" evidence="10">
    <location>
        <position position="1"/>
    </location>
</feature>
<dbReference type="Gene3D" id="3.40.390.10">
    <property type="entry name" value="Collagenase (Catalytic Domain)"/>
    <property type="match status" value="1"/>
</dbReference>
<dbReference type="AlphaFoldDB" id="A0A382ZSR0"/>
<comment type="similarity">
    <text evidence="1">Belongs to the peptidase M43B family.</text>
</comment>
<dbReference type="Pfam" id="PF05572">
    <property type="entry name" value="Peptidase_M43"/>
    <property type="match status" value="1"/>
</dbReference>
<protein>
    <recommendedName>
        <fullName evidence="9">Peptidase M43 pregnancy-associated plasma-A domain-containing protein</fullName>
    </recommendedName>
</protein>
<evidence type="ECO:0000259" key="9">
    <source>
        <dbReference type="Pfam" id="PF05572"/>
    </source>
</evidence>
<feature type="domain" description="Peptidase M43 pregnancy-associated plasma-A" evidence="9">
    <location>
        <begin position="66"/>
        <end position="185"/>
    </location>
</feature>
<proteinExistence type="inferred from homology"/>
<dbReference type="PANTHER" id="PTHR47466:SF1">
    <property type="entry name" value="METALLOPROTEASE MEP1 (AFU_ORTHOLOGUE AFUA_1G07730)-RELATED"/>
    <property type="match status" value="1"/>
</dbReference>
<evidence type="ECO:0000256" key="6">
    <source>
        <dbReference type="ARBA" id="ARBA00022833"/>
    </source>
</evidence>
<evidence type="ECO:0000256" key="1">
    <source>
        <dbReference type="ARBA" id="ARBA00008721"/>
    </source>
</evidence>
<keyword evidence="4" id="KW-0732">Signal</keyword>
<reference evidence="10" key="1">
    <citation type="submission" date="2018-05" db="EMBL/GenBank/DDBJ databases">
        <authorList>
            <person name="Lanie J.A."/>
            <person name="Ng W.-L."/>
            <person name="Kazmierczak K.M."/>
            <person name="Andrzejewski T.M."/>
            <person name="Davidsen T.M."/>
            <person name="Wayne K.J."/>
            <person name="Tettelin H."/>
            <person name="Glass J.I."/>
            <person name="Rusch D."/>
            <person name="Podicherti R."/>
            <person name="Tsui H.-C.T."/>
            <person name="Winkler M.E."/>
        </authorList>
    </citation>
    <scope>NUCLEOTIDE SEQUENCE</scope>
</reference>
<evidence type="ECO:0000256" key="3">
    <source>
        <dbReference type="ARBA" id="ARBA00022723"/>
    </source>
</evidence>
<keyword evidence="8" id="KW-1015">Disulfide bond</keyword>
<dbReference type="GO" id="GO:0008237">
    <property type="term" value="F:metallopeptidase activity"/>
    <property type="evidence" value="ECO:0007669"/>
    <property type="project" value="UniProtKB-KW"/>
</dbReference>
<keyword evidence="2" id="KW-0645">Protease</keyword>
<dbReference type="InterPro" id="IPR024079">
    <property type="entry name" value="MetalloPept_cat_dom_sf"/>
</dbReference>
<evidence type="ECO:0000256" key="7">
    <source>
        <dbReference type="ARBA" id="ARBA00023049"/>
    </source>
</evidence>
<keyword evidence="5" id="KW-0378">Hydrolase</keyword>
<dbReference type="InterPro" id="IPR008754">
    <property type="entry name" value="Peptidase_M43"/>
</dbReference>
<keyword evidence="3" id="KW-0479">Metal-binding</keyword>
<name>A0A382ZSR0_9ZZZZ</name>
<accession>A0A382ZSR0</accession>
<keyword evidence="6" id="KW-0862">Zinc</keyword>
<sequence>AVNEQVDVLNSSYAQWGLSFTLSSLDYTQNSSWFNNDSESQYKSQLAISPSTTLNIYTTTAGGYLGYAYLPQDYNESSYMHGVVLNYQTLPNVYNWEYDEGDTGVHEVGHYLGLYHTFQDSCSGNGDYVDDTPAQDDGDNIYNCWNMDTCTSPGNDPIHNYMNYTNDNCITEFTSGQSDRIAYMVETYKPSLGTQEGCAGGYVDDCSGDGDCCAESWIGDGYGDCEDQQYGCDLTCYNNDDGDCSSDVYGCTDATA</sequence>
<dbReference type="GO" id="GO:0006508">
    <property type="term" value="P:proteolysis"/>
    <property type="evidence" value="ECO:0007669"/>
    <property type="project" value="UniProtKB-KW"/>
</dbReference>
<evidence type="ECO:0000313" key="10">
    <source>
        <dbReference type="EMBL" id="SVD98330.1"/>
    </source>
</evidence>
<evidence type="ECO:0000256" key="4">
    <source>
        <dbReference type="ARBA" id="ARBA00022729"/>
    </source>
</evidence>
<evidence type="ECO:0000256" key="8">
    <source>
        <dbReference type="ARBA" id="ARBA00023157"/>
    </source>
</evidence>
<evidence type="ECO:0000256" key="2">
    <source>
        <dbReference type="ARBA" id="ARBA00022670"/>
    </source>
</evidence>
<organism evidence="10">
    <name type="scientific">marine metagenome</name>
    <dbReference type="NCBI Taxonomy" id="408172"/>
    <lineage>
        <taxon>unclassified sequences</taxon>
        <taxon>metagenomes</taxon>
        <taxon>ecological metagenomes</taxon>
    </lineage>
</organism>
<gene>
    <name evidence="10" type="ORF">METZ01_LOCUS451184</name>
</gene>
<dbReference type="SUPFAM" id="SSF55486">
    <property type="entry name" value="Metalloproteases ('zincins'), catalytic domain"/>
    <property type="match status" value="1"/>
</dbReference>
<feature type="non-terminal residue" evidence="10">
    <location>
        <position position="256"/>
    </location>
</feature>
<keyword evidence="7" id="KW-0482">Metalloprotease</keyword>
<evidence type="ECO:0000256" key="5">
    <source>
        <dbReference type="ARBA" id="ARBA00022801"/>
    </source>
</evidence>
<dbReference type="PANTHER" id="PTHR47466">
    <property type="match status" value="1"/>
</dbReference>
<dbReference type="GO" id="GO:0046872">
    <property type="term" value="F:metal ion binding"/>
    <property type="evidence" value="ECO:0007669"/>
    <property type="project" value="UniProtKB-KW"/>
</dbReference>
<dbReference type="EMBL" id="UINC01186211">
    <property type="protein sequence ID" value="SVD98330.1"/>
    <property type="molecule type" value="Genomic_DNA"/>
</dbReference>